<comment type="caution">
    <text evidence="3">The sequence shown here is derived from an EMBL/GenBank/DDBJ whole genome shotgun (WGS) entry which is preliminary data.</text>
</comment>
<organism evidence="3 4">
    <name type="scientific">Castilleja foliolosa</name>
    <dbReference type="NCBI Taxonomy" id="1961234"/>
    <lineage>
        <taxon>Eukaryota</taxon>
        <taxon>Viridiplantae</taxon>
        <taxon>Streptophyta</taxon>
        <taxon>Embryophyta</taxon>
        <taxon>Tracheophyta</taxon>
        <taxon>Spermatophyta</taxon>
        <taxon>Magnoliopsida</taxon>
        <taxon>eudicotyledons</taxon>
        <taxon>Gunneridae</taxon>
        <taxon>Pentapetalae</taxon>
        <taxon>asterids</taxon>
        <taxon>lamiids</taxon>
        <taxon>Lamiales</taxon>
        <taxon>Orobanchaceae</taxon>
        <taxon>Pedicularideae</taxon>
        <taxon>Castillejinae</taxon>
        <taxon>Castilleja</taxon>
    </lineage>
</organism>
<evidence type="ECO:0000256" key="1">
    <source>
        <dbReference type="ARBA" id="ARBA00022603"/>
    </source>
</evidence>
<sequence>MTDGRPKIDWTDFIATRELVLLLHDHGLNCAVHVQLIELNQLDREDLLASDVIRAPGPIVMSSEGSKLYYLLIVASLLGYRFIGSDITDVAIERANQNINSNPHVFDLIEIRTVGEECVGEGTFDSSSANVQDGYSVPIYFWGLGPKRRWLVSVVNMLLLLESSKIVLS</sequence>
<name>A0ABD3B9L9_9LAMI</name>
<dbReference type="PANTHER" id="PTHR13393">
    <property type="entry name" value="SAM-DEPENDENT METHYLTRANSFERASE"/>
    <property type="match status" value="1"/>
</dbReference>
<accession>A0ABD3B9L9</accession>
<evidence type="ECO:0000313" key="4">
    <source>
        <dbReference type="Proteomes" id="UP001632038"/>
    </source>
</evidence>
<keyword evidence="4" id="KW-1185">Reference proteome</keyword>
<dbReference type="PANTHER" id="PTHR13393:SF0">
    <property type="entry name" value="RNA N6-ADENOSINE-METHYLTRANSFERASE METTL16"/>
    <property type="match status" value="1"/>
</dbReference>
<proteinExistence type="predicted"/>
<dbReference type="EMBL" id="JAVIJP010000107">
    <property type="protein sequence ID" value="KAL3613964.1"/>
    <property type="molecule type" value="Genomic_DNA"/>
</dbReference>
<dbReference type="Pfam" id="PF05971">
    <property type="entry name" value="Methyltransf_10"/>
    <property type="match status" value="1"/>
</dbReference>
<keyword evidence="2" id="KW-0808">Transferase</keyword>
<dbReference type="GO" id="GO:0032259">
    <property type="term" value="P:methylation"/>
    <property type="evidence" value="ECO:0007669"/>
    <property type="project" value="UniProtKB-KW"/>
</dbReference>
<dbReference type="AlphaFoldDB" id="A0ABD3B9L9"/>
<dbReference type="InterPro" id="IPR029063">
    <property type="entry name" value="SAM-dependent_MTases_sf"/>
</dbReference>
<dbReference type="GO" id="GO:0008168">
    <property type="term" value="F:methyltransferase activity"/>
    <property type="evidence" value="ECO:0007669"/>
    <property type="project" value="UniProtKB-KW"/>
</dbReference>
<protein>
    <submittedName>
        <fullName evidence="3">Uncharacterized protein</fullName>
    </submittedName>
</protein>
<evidence type="ECO:0000313" key="3">
    <source>
        <dbReference type="EMBL" id="KAL3613964.1"/>
    </source>
</evidence>
<evidence type="ECO:0000256" key="2">
    <source>
        <dbReference type="ARBA" id="ARBA00022679"/>
    </source>
</evidence>
<dbReference type="Gene3D" id="3.40.50.150">
    <property type="entry name" value="Vaccinia Virus protein VP39"/>
    <property type="match status" value="1"/>
</dbReference>
<dbReference type="Proteomes" id="UP001632038">
    <property type="component" value="Unassembled WGS sequence"/>
</dbReference>
<gene>
    <name evidence="3" type="ORF">CASFOL_042038</name>
</gene>
<reference evidence="4" key="1">
    <citation type="journal article" date="2024" name="IScience">
        <title>Strigolactones Initiate the Formation of Haustorium-like Structures in Castilleja.</title>
        <authorList>
            <person name="Buerger M."/>
            <person name="Peterson D."/>
            <person name="Chory J."/>
        </authorList>
    </citation>
    <scope>NUCLEOTIDE SEQUENCE [LARGE SCALE GENOMIC DNA]</scope>
</reference>
<keyword evidence="1" id="KW-0489">Methyltransferase</keyword>
<dbReference type="InterPro" id="IPR010286">
    <property type="entry name" value="METTL16/RlmF"/>
</dbReference>